<proteinExistence type="inferred from homology"/>
<dbReference type="InterPro" id="IPR029058">
    <property type="entry name" value="AB_hydrolase_fold"/>
</dbReference>
<sequence length="364" mass="40902">MMKERMMKEPPNPGSQHRPSDLDNIYLPHGLLRNGDLQTILGQHIPEDARAVMEGEQMILFDAGPDRTELETDRTVRLLGVYTPSRSPINAPSRHKGLAMLLHGWEGDSHSAYNLILGSELVRAGYDVVRLNMRDHGPTHHLNKGIFFATLIEEVHAATHQVGLLAAGRPFFIIGASLGGNFVVRIALRHHKSPIPNLRRAIAVNPVLNPRRACIRLDGHRLLRGYFRGRWLESLLKKQKLFPDLYDFTHLASVPTIWEMSDWVTKSMSFYGDVEEYLDAYSVKPGDLLDLALPLTILTAANDPLIPADDIEALPTHPQLQVNVLPYGGHVGYNDLFPLRNCLPDLIKQVLKQDAAEHQHTGRR</sequence>
<comment type="similarity">
    <text evidence="1">Belongs to the AB hydrolase superfamily. AB hydrolase 4 family.</text>
</comment>
<dbReference type="GO" id="GO:0047372">
    <property type="term" value="F:monoacylglycerol lipase activity"/>
    <property type="evidence" value="ECO:0007669"/>
    <property type="project" value="TreeGrafter"/>
</dbReference>
<evidence type="ECO:0000256" key="1">
    <source>
        <dbReference type="ARBA" id="ARBA00010884"/>
    </source>
</evidence>
<keyword evidence="5" id="KW-0378">Hydrolase</keyword>
<evidence type="ECO:0000259" key="4">
    <source>
        <dbReference type="Pfam" id="PF00561"/>
    </source>
</evidence>
<organism evidence="5">
    <name type="scientific">Caldilineaceae bacterium SB0661_bin_32</name>
    <dbReference type="NCBI Taxonomy" id="2605255"/>
    <lineage>
        <taxon>Bacteria</taxon>
        <taxon>Bacillati</taxon>
        <taxon>Chloroflexota</taxon>
        <taxon>Caldilineae</taxon>
        <taxon>Caldilineales</taxon>
        <taxon>Caldilineaceae</taxon>
    </lineage>
</organism>
<reference evidence="5" key="1">
    <citation type="submission" date="2019-09" db="EMBL/GenBank/DDBJ databases">
        <title>Characterisation of the sponge microbiome using genome-centric metagenomics.</title>
        <authorList>
            <person name="Engelberts J.P."/>
            <person name="Robbins S.J."/>
            <person name="De Goeij J.M."/>
            <person name="Aranda M."/>
            <person name="Bell S.C."/>
            <person name="Webster N.S."/>
        </authorList>
    </citation>
    <scope>NUCLEOTIDE SEQUENCE</scope>
    <source>
        <strain evidence="5">SB0661_bin_32</strain>
    </source>
</reference>
<gene>
    <name evidence="5" type="ORF">F4X14_00085</name>
</gene>
<feature type="region of interest" description="Disordered" evidence="3">
    <location>
        <begin position="1"/>
        <end position="23"/>
    </location>
</feature>
<protein>
    <submittedName>
        <fullName evidence="5">Alpha/beta fold hydrolase</fullName>
    </submittedName>
</protein>
<dbReference type="InterPro" id="IPR012020">
    <property type="entry name" value="ABHD4"/>
</dbReference>
<evidence type="ECO:0000256" key="3">
    <source>
        <dbReference type="SAM" id="MobiDB-lite"/>
    </source>
</evidence>
<dbReference type="InterPro" id="IPR050960">
    <property type="entry name" value="AB_hydrolase_4_sf"/>
</dbReference>
<dbReference type="Pfam" id="PF00561">
    <property type="entry name" value="Abhydrolase_1"/>
    <property type="match status" value="1"/>
</dbReference>
<dbReference type="PIRSF" id="PIRSF005211">
    <property type="entry name" value="Ab_hydro_YheT"/>
    <property type="match status" value="1"/>
</dbReference>
<feature type="domain" description="AB hydrolase-1" evidence="4">
    <location>
        <begin position="101"/>
        <end position="332"/>
    </location>
</feature>
<dbReference type="EMBL" id="VXMH01000001">
    <property type="protein sequence ID" value="MYC93343.1"/>
    <property type="molecule type" value="Genomic_DNA"/>
</dbReference>
<feature type="active site" description="Charge relay system" evidence="2">
    <location>
        <position position="330"/>
    </location>
</feature>
<feature type="active site" description="Charge relay system" evidence="2">
    <location>
        <position position="303"/>
    </location>
</feature>
<evidence type="ECO:0000256" key="2">
    <source>
        <dbReference type="PIRSR" id="PIRSR005211-1"/>
    </source>
</evidence>
<dbReference type="GO" id="GO:0034338">
    <property type="term" value="F:short-chain carboxylesterase activity"/>
    <property type="evidence" value="ECO:0007669"/>
    <property type="project" value="TreeGrafter"/>
</dbReference>
<dbReference type="PANTHER" id="PTHR10794:SF63">
    <property type="entry name" value="ALPHA_BETA HYDROLASE 1, ISOFORM A"/>
    <property type="match status" value="1"/>
</dbReference>
<dbReference type="PANTHER" id="PTHR10794">
    <property type="entry name" value="ABHYDROLASE DOMAIN-CONTAINING PROTEIN"/>
    <property type="match status" value="1"/>
</dbReference>
<accession>A0A6B1D1S1</accession>
<dbReference type="Gene3D" id="3.40.50.1820">
    <property type="entry name" value="alpha/beta hydrolase"/>
    <property type="match status" value="1"/>
</dbReference>
<evidence type="ECO:0000313" key="5">
    <source>
        <dbReference type="EMBL" id="MYC93343.1"/>
    </source>
</evidence>
<feature type="active site" description="Charge relay system" evidence="2">
    <location>
        <position position="177"/>
    </location>
</feature>
<name>A0A6B1D1S1_9CHLR</name>
<comment type="caution">
    <text evidence="5">The sequence shown here is derived from an EMBL/GenBank/DDBJ whole genome shotgun (WGS) entry which is preliminary data.</text>
</comment>
<dbReference type="SUPFAM" id="SSF53474">
    <property type="entry name" value="alpha/beta-Hydrolases"/>
    <property type="match status" value="1"/>
</dbReference>
<dbReference type="InterPro" id="IPR000073">
    <property type="entry name" value="AB_hydrolase_1"/>
</dbReference>
<dbReference type="AlphaFoldDB" id="A0A6B1D1S1"/>